<evidence type="ECO:0000259" key="2">
    <source>
        <dbReference type="Pfam" id="PF17667"/>
    </source>
</evidence>
<evidence type="ECO:0000256" key="1">
    <source>
        <dbReference type="SAM" id="MobiDB-lite"/>
    </source>
</evidence>
<feature type="compositionally biased region" description="Basic and acidic residues" evidence="1">
    <location>
        <begin position="574"/>
        <end position="594"/>
    </location>
</feature>
<evidence type="ECO:0000313" key="3">
    <source>
        <dbReference type="EMBL" id="PAV16982.1"/>
    </source>
</evidence>
<dbReference type="SUPFAM" id="SSF56112">
    <property type="entry name" value="Protein kinase-like (PK-like)"/>
    <property type="match status" value="1"/>
</dbReference>
<dbReference type="InterPro" id="IPR040976">
    <property type="entry name" value="Pkinase_fungal"/>
</dbReference>
<sequence>MKCPGDVVESHWQGTAFTFHCKWSERDAMDNFYTIVARLIKIMARDPCRRFTLGATIEDSRMKLWIYNRSMIIASEAFDLESDIKLFIRVIVSLLFAEDSDLGWDRTIKAGYDGNIRTYDIEVCGIQYKTKSSNIITDVDEEDIYSSGTRMFKVFRADDIDQKEPLIIKDYWATYFLESEFTPRRNLLEAVSDTTDQKSFKEYITTPIAWERVKDRGQEDHTKDLILHGEEPDGTYIIDLPGYARYGYSGRHKYNIAAESVVGKLLNIGKWEKGYLHRWHYRIVLKKSVIPFDKLINLKDMLLVIEHSIEALLIMHKAGWIHQNLNPENLYLCIDPATGSKGGVIGGFELTKHIGTEEGDNEPLGDPKFMALEIANKAYTYKFTKQPGLTVNSSEHLLDLNKERLTTNAETKFWANYLHDLESIWWIIAWTSLNFEKIEDISAVPQYERVEDKVRDEIIDEIFPDDLHSRERSKFFHSESSFNTQMGMVPRPLLALECIMEKLRKILNDAYLEEEYSLEKNDQPIELLHERVPHEKILEILKLFPDEDVGVVSIDDNPERFARMEQRLQSLKSGSDERPQKRTRIVQDSEEKQEKVVSKPVITVRITRSKAAEMNKGRITRSMTKASAKRKISYKG</sequence>
<proteinExistence type="predicted"/>
<reference evidence="3 4" key="1">
    <citation type="journal article" date="2017" name="Mol. Ecol.">
        <title>Comparative and population genomic landscape of Phellinus noxius: A hypervariable fungus causing root rot in trees.</title>
        <authorList>
            <person name="Chung C.L."/>
            <person name="Lee T.J."/>
            <person name="Akiba M."/>
            <person name="Lee H.H."/>
            <person name="Kuo T.H."/>
            <person name="Liu D."/>
            <person name="Ke H.M."/>
            <person name="Yokoi T."/>
            <person name="Roa M.B."/>
            <person name="Lu M.J."/>
            <person name="Chang Y.Y."/>
            <person name="Ann P.J."/>
            <person name="Tsai J.N."/>
            <person name="Chen C.Y."/>
            <person name="Tzean S.S."/>
            <person name="Ota Y."/>
            <person name="Hattori T."/>
            <person name="Sahashi N."/>
            <person name="Liou R.F."/>
            <person name="Kikuchi T."/>
            <person name="Tsai I.J."/>
        </authorList>
    </citation>
    <scope>NUCLEOTIDE SEQUENCE [LARGE SCALE GENOMIC DNA]</scope>
    <source>
        <strain evidence="3 4">FFPRI411160</strain>
    </source>
</reference>
<dbReference type="EMBL" id="NBII01000007">
    <property type="protein sequence ID" value="PAV16982.1"/>
    <property type="molecule type" value="Genomic_DNA"/>
</dbReference>
<gene>
    <name evidence="3" type="ORF">PNOK_0704600</name>
</gene>
<dbReference type="InterPro" id="IPR011009">
    <property type="entry name" value="Kinase-like_dom_sf"/>
</dbReference>
<dbReference type="PANTHER" id="PTHR38248:SF2">
    <property type="entry name" value="FUNK1 11"/>
    <property type="match status" value="1"/>
</dbReference>
<dbReference type="Proteomes" id="UP000217199">
    <property type="component" value="Unassembled WGS sequence"/>
</dbReference>
<dbReference type="OrthoDB" id="5584477at2759"/>
<dbReference type="Gene3D" id="1.10.510.10">
    <property type="entry name" value="Transferase(Phosphotransferase) domain 1"/>
    <property type="match status" value="1"/>
</dbReference>
<feature type="region of interest" description="Disordered" evidence="1">
    <location>
        <begin position="568"/>
        <end position="594"/>
    </location>
</feature>
<dbReference type="PANTHER" id="PTHR38248">
    <property type="entry name" value="FUNK1 6"/>
    <property type="match status" value="1"/>
</dbReference>
<name>A0A286UBL1_9AGAM</name>
<organism evidence="3 4">
    <name type="scientific">Pyrrhoderma noxium</name>
    <dbReference type="NCBI Taxonomy" id="2282107"/>
    <lineage>
        <taxon>Eukaryota</taxon>
        <taxon>Fungi</taxon>
        <taxon>Dikarya</taxon>
        <taxon>Basidiomycota</taxon>
        <taxon>Agaricomycotina</taxon>
        <taxon>Agaricomycetes</taxon>
        <taxon>Hymenochaetales</taxon>
        <taxon>Hymenochaetaceae</taxon>
        <taxon>Pyrrhoderma</taxon>
    </lineage>
</organism>
<accession>A0A286UBL1</accession>
<comment type="caution">
    <text evidence="3">The sequence shown here is derived from an EMBL/GenBank/DDBJ whole genome shotgun (WGS) entry which is preliminary data.</text>
</comment>
<dbReference type="Pfam" id="PF17667">
    <property type="entry name" value="Pkinase_fungal"/>
    <property type="match status" value="1"/>
</dbReference>
<dbReference type="AlphaFoldDB" id="A0A286UBL1"/>
<feature type="domain" description="Fungal-type protein kinase" evidence="2">
    <location>
        <begin position="10"/>
        <end position="431"/>
    </location>
</feature>
<protein>
    <recommendedName>
        <fullName evidence="2">Fungal-type protein kinase domain-containing protein</fullName>
    </recommendedName>
</protein>
<evidence type="ECO:0000313" key="4">
    <source>
        <dbReference type="Proteomes" id="UP000217199"/>
    </source>
</evidence>
<dbReference type="InParanoid" id="A0A286UBL1"/>
<keyword evidence="4" id="KW-1185">Reference proteome</keyword>